<name>A0A8C0VZT9_CASCN</name>
<proteinExistence type="predicted"/>
<protein>
    <recommendedName>
        <fullName evidence="1">Autophagy protein ATG5 UblA domain-containing protein</fullName>
    </recommendedName>
</protein>
<dbReference type="FunFam" id="3.10.20.620:FF:000001">
    <property type="entry name" value="Autophagy related 5"/>
    <property type="match status" value="1"/>
</dbReference>
<dbReference type="GO" id="GO:0061908">
    <property type="term" value="C:phagophore"/>
    <property type="evidence" value="ECO:0007669"/>
    <property type="project" value="TreeGrafter"/>
</dbReference>
<dbReference type="PANTHER" id="PTHR13040">
    <property type="entry name" value="AUTOPHAGY PROTEIN 5"/>
    <property type="match status" value="1"/>
</dbReference>
<dbReference type="AlphaFoldDB" id="A0A8C0VZT9"/>
<evidence type="ECO:0000313" key="2">
    <source>
        <dbReference type="Ensembl" id="ENSCCNP00000002099.1"/>
    </source>
</evidence>
<sequence>MTDDKDVLRDVWFGRIPTCFTLYQDEITEREAEPYYLLLPRVSYLTLVTDKVKKHFQKVMKQEDISEIWFEYEGIPLKWHYPIGLLFDLLASSSPLPWSITVHFKFVGEFCRTNLFPEKRRGRNTSYPVLEAGLNLNTNSIKELSMLWTSIPMNADAEVFNKILAIDPAIHKKAQYQL</sequence>
<dbReference type="GO" id="GO:0034727">
    <property type="term" value="P:piecemeal microautophagy of the nucleus"/>
    <property type="evidence" value="ECO:0007669"/>
    <property type="project" value="TreeGrafter"/>
</dbReference>
<organism evidence="2">
    <name type="scientific">Castor canadensis</name>
    <name type="common">American beaver</name>
    <dbReference type="NCBI Taxonomy" id="51338"/>
    <lineage>
        <taxon>Eukaryota</taxon>
        <taxon>Metazoa</taxon>
        <taxon>Chordata</taxon>
        <taxon>Craniata</taxon>
        <taxon>Vertebrata</taxon>
        <taxon>Euteleostomi</taxon>
        <taxon>Mammalia</taxon>
        <taxon>Eutheria</taxon>
        <taxon>Euarchontoglires</taxon>
        <taxon>Glires</taxon>
        <taxon>Rodentia</taxon>
        <taxon>Castorimorpha</taxon>
        <taxon>Castoridae</taxon>
        <taxon>Castor</taxon>
    </lineage>
</organism>
<dbReference type="GO" id="GO:0006995">
    <property type="term" value="P:cellular response to nitrogen starvation"/>
    <property type="evidence" value="ECO:0007669"/>
    <property type="project" value="TreeGrafter"/>
</dbReference>
<dbReference type="Ensembl" id="ENSCCNT00000002793.1">
    <property type="protein sequence ID" value="ENSCCNP00000002099.1"/>
    <property type="gene ID" value="ENSCCNG00000002305.1"/>
</dbReference>
<dbReference type="InterPro" id="IPR007239">
    <property type="entry name" value="Atg5"/>
</dbReference>
<feature type="domain" description="Autophagy protein ATG5 UblA" evidence="1">
    <location>
        <begin position="11"/>
        <end position="104"/>
    </location>
</feature>
<gene>
    <name evidence="2" type="primary">Atg5</name>
</gene>
<dbReference type="Pfam" id="PF20638">
    <property type="entry name" value="ATG5_UblA"/>
    <property type="match status" value="1"/>
</dbReference>
<dbReference type="GO" id="GO:0000422">
    <property type="term" value="P:autophagy of mitochondrion"/>
    <property type="evidence" value="ECO:0007669"/>
    <property type="project" value="TreeGrafter"/>
</dbReference>
<dbReference type="GO" id="GO:0019776">
    <property type="term" value="F:Atg8-family ligase activity"/>
    <property type="evidence" value="ECO:0007669"/>
    <property type="project" value="TreeGrafter"/>
</dbReference>
<dbReference type="GO" id="GO:0034045">
    <property type="term" value="C:phagophore assembly site membrane"/>
    <property type="evidence" value="ECO:0007669"/>
    <property type="project" value="TreeGrafter"/>
</dbReference>
<dbReference type="GO" id="GO:0044233">
    <property type="term" value="C:mitochondria-associated endoplasmic reticulum membrane contact site"/>
    <property type="evidence" value="ECO:0007669"/>
    <property type="project" value="TreeGrafter"/>
</dbReference>
<dbReference type="InterPro" id="IPR048939">
    <property type="entry name" value="ATG5_UblA"/>
</dbReference>
<dbReference type="InterPro" id="IPR042527">
    <property type="entry name" value="Atg5_UblA_dom_sf"/>
</dbReference>
<accession>A0A8C0VZT9</accession>
<dbReference type="GO" id="GO:0034274">
    <property type="term" value="C:Atg12-Atg5-Atg16 complex"/>
    <property type="evidence" value="ECO:0007669"/>
    <property type="project" value="TreeGrafter"/>
</dbReference>
<reference evidence="2" key="1">
    <citation type="submission" date="2023-09" db="UniProtKB">
        <authorList>
            <consortium name="Ensembl"/>
        </authorList>
    </citation>
    <scope>IDENTIFICATION</scope>
</reference>
<evidence type="ECO:0000259" key="1">
    <source>
        <dbReference type="Pfam" id="PF20638"/>
    </source>
</evidence>
<dbReference type="PANTHER" id="PTHR13040:SF2">
    <property type="entry name" value="AUTOPHAGY PROTEIN 5"/>
    <property type="match status" value="1"/>
</dbReference>
<dbReference type="GO" id="GO:0005776">
    <property type="term" value="C:autophagosome"/>
    <property type="evidence" value="ECO:0007669"/>
    <property type="project" value="TreeGrafter"/>
</dbReference>
<dbReference type="Gene3D" id="3.10.20.620">
    <property type="match status" value="1"/>
</dbReference>